<reference evidence="2 3" key="1">
    <citation type="submission" date="2018-10" db="EMBL/GenBank/DDBJ databases">
        <title>Paraburkholderia sp. 7MK8-2, isolated from soil.</title>
        <authorList>
            <person name="Gao Z.-H."/>
            <person name="Qiu L.-H."/>
        </authorList>
    </citation>
    <scope>NUCLEOTIDE SEQUENCE [LARGE SCALE GENOMIC DNA]</scope>
    <source>
        <strain evidence="2 3">7MK8-2</strain>
    </source>
</reference>
<evidence type="ECO:0000256" key="1">
    <source>
        <dbReference type="SAM" id="Phobius"/>
    </source>
</evidence>
<comment type="caution">
    <text evidence="2">The sequence shown here is derived from an EMBL/GenBank/DDBJ whole genome shotgun (WGS) entry which is preliminary data.</text>
</comment>
<organism evidence="2 3">
    <name type="scientific">Trinickia fusca</name>
    <dbReference type="NCBI Taxonomy" id="2419777"/>
    <lineage>
        <taxon>Bacteria</taxon>
        <taxon>Pseudomonadati</taxon>
        <taxon>Pseudomonadota</taxon>
        <taxon>Betaproteobacteria</taxon>
        <taxon>Burkholderiales</taxon>
        <taxon>Burkholderiaceae</taxon>
        <taxon>Trinickia</taxon>
    </lineage>
</organism>
<keyword evidence="1" id="KW-0472">Membrane</keyword>
<dbReference type="EMBL" id="RBZV01000012">
    <property type="protein sequence ID" value="RKP44632.1"/>
    <property type="molecule type" value="Genomic_DNA"/>
</dbReference>
<feature type="transmembrane region" description="Helical" evidence="1">
    <location>
        <begin position="24"/>
        <end position="42"/>
    </location>
</feature>
<protein>
    <submittedName>
        <fullName evidence="2">Uncharacterized protein</fullName>
    </submittedName>
</protein>
<dbReference type="RefSeq" id="WP_121281056.1">
    <property type="nucleotide sequence ID" value="NZ_RBZV01000012.1"/>
</dbReference>
<feature type="transmembrane region" description="Helical" evidence="1">
    <location>
        <begin position="89"/>
        <end position="106"/>
    </location>
</feature>
<gene>
    <name evidence="2" type="ORF">D7S89_22455</name>
</gene>
<keyword evidence="1" id="KW-1133">Transmembrane helix</keyword>
<keyword evidence="1" id="KW-0812">Transmembrane</keyword>
<sequence>MMKTGKPLHPMHHHHHLGREGKHVMLPLVALSLMALGVYYLVRRIDVLEISRSALFDVVMVFVALGIAGLFGAVGAWLRSDGEGESEGFCFVGALIGAIVFYIALLT</sequence>
<name>A0A494X2P2_9BURK</name>
<dbReference type="OrthoDB" id="9005493at2"/>
<feature type="transmembrane region" description="Helical" evidence="1">
    <location>
        <begin position="54"/>
        <end position="77"/>
    </location>
</feature>
<dbReference type="AlphaFoldDB" id="A0A494X2P2"/>
<dbReference type="Proteomes" id="UP000280434">
    <property type="component" value="Unassembled WGS sequence"/>
</dbReference>
<accession>A0A494X2P2</accession>
<keyword evidence="3" id="KW-1185">Reference proteome</keyword>
<evidence type="ECO:0000313" key="3">
    <source>
        <dbReference type="Proteomes" id="UP000280434"/>
    </source>
</evidence>
<proteinExistence type="predicted"/>
<evidence type="ECO:0000313" key="2">
    <source>
        <dbReference type="EMBL" id="RKP44632.1"/>
    </source>
</evidence>